<organism evidence="11">
    <name type="scientific">Klebsiella sp. 708</name>
    <dbReference type="NCBI Taxonomy" id="97470"/>
    <lineage>
        <taxon>Bacteria</taxon>
        <taxon>Pseudomonadati</taxon>
        <taxon>Pseudomonadota</taxon>
        <taxon>Gammaproteobacteria</taxon>
        <taxon>Enterobacterales</taxon>
        <taxon>Enterobacteriaceae</taxon>
        <taxon>Klebsiella/Raoultella group</taxon>
        <taxon>Klebsiella</taxon>
    </lineage>
</organism>
<comment type="subcellular location">
    <subcellularLocation>
        <location evidence="2">Cell membrane</location>
    </subcellularLocation>
    <subcellularLocation>
        <location evidence="1">Membrane</location>
        <topology evidence="1">Multi-pass membrane protein</topology>
    </subcellularLocation>
</comment>
<dbReference type="PANTHER" id="PTHR30576">
    <property type="entry name" value="COLANIC BIOSYNTHESIS UDP-GLUCOSE LIPID CARRIER TRANSFERASE"/>
    <property type="match status" value="1"/>
</dbReference>
<evidence type="ECO:0000256" key="5">
    <source>
        <dbReference type="ARBA" id="ARBA00022679"/>
    </source>
</evidence>
<evidence type="ECO:0000256" key="1">
    <source>
        <dbReference type="ARBA" id="ARBA00004141"/>
    </source>
</evidence>
<proteinExistence type="inferred from homology"/>
<name>A0A0P0YST3_9ENTR</name>
<evidence type="ECO:0000256" key="2">
    <source>
        <dbReference type="ARBA" id="ARBA00004236"/>
    </source>
</evidence>
<protein>
    <submittedName>
        <fullName evidence="11">Undecaprenolphosphate hexose-1-P transferase</fullName>
    </submittedName>
</protein>
<gene>
    <name evidence="11" type="primary">wbaP</name>
</gene>
<accession>A0A0P0YST3</accession>
<dbReference type="InterPro" id="IPR017475">
    <property type="entry name" value="EPS_sugar_tfrase"/>
</dbReference>
<keyword evidence="7 9" id="KW-1133">Transmembrane helix</keyword>
<evidence type="ECO:0000256" key="8">
    <source>
        <dbReference type="ARBA" id="ARBA00023136"/>
    </source>
</evidence>
<dbReference type="InterPro" id="IPR003362">
    <property type="entry name" value="Bact_transf"/>
</dbReference>
<dbReference type="Pfam" id="PF02397">
    <property type="entry name" value="Bac_transf"/>
    <property type="match status" value="1"/>
</dbReference>
<dbReference type="GO" id="GO:0000271">
    <property type="term" value="P:polysaccharide biosynthetic process"/>
    <property type="evidence" value="ECO:0007669"/>
    <property type="project" value="InterPro"/>
</dbReference>
<evidence type="ECO:0000256" key="9">
    <source>
        <dbReference type="SAM" id="Phobius"/>
    </source>
</evidence>
<dbReference type="NCBIfam" id="TIGR03025">
    <property type="entry name" value="EPS_sugtrans"/>
    <property type="match status" value="1"/>
</dbReference>
<dbReference type="InterPro" id="IPR017472">
    <property type="entry name" value="Undecaprenyl-P_galact_Ptfrase"/>
</dbReference>
<reference evidence="11" key="2">
    <citation type="journal article" date="2015" name="Sci. Rep.">
        <title>Genetic analysis of capsular polysaccharide synthesis gene clusters in 79 capsular types of Klebsiella spp.</title>
        <authorList>
            <person name="Pan Y.J."/>
            <person name="Lin T.L."/>
            <person name="Chen C.T."/>
            <person name="Chen Y.Y."/>
            <person name="Hsieh P.F."/>
            <person name="Hsu C.R."/>
            <person name="Wu M.C."/>
            <person name="Wang J.T."/>
        </authorList>
    </citation>
    <scope>NUCLEOTIDE SEQUENCE</scope>
    <source>
        <strain evidence="11">708</strain>
    </source>
</reference>
<dbReference type="GO" id="GO:0016780">
    <property type="term" value="F:phosphotransferase activity, for other substituted phosphate groups"/>
    <property type="evidence" value="ECO:0007669"/>
    <property type="project" value="TreeGrafter"/>
</dbReference>
<keyword evidence="6 9" id="KW-0812">Transmembrane</keyword>
<feature type="transmembrane region" description="Helical" evidence="9">
    <location>
        <begin position="12"/>
        <end position="35"/>
    </location>
</feature>
<evidence type="ECO:0000259" key="10">
    <source>
        <dbReference type="Pfam" id="PF02397"/>
    </source>
</evidence>
<evidence type="ECO:0000256" key="4">
    <source>
        <dbReference type="ARBA" id="ARBA00022475"/>
    </source>
</evidence>
<keyword evidence="5 11" id="KW-0808">Transferase</keyword>
<keyword evidence="8 9" id="KW-0472">Membrane</keyword>
<sequence>MTLLARNFLVSSSLAFSDLFGFTISMYIALGIMSWNVPLDIDNASYIQGWIVLHWLLGFCCVGWYSVRLRHYFYRKTFWFELKEILRTLVIFAVIEIAIVAFTEWSFSRYIWFFTWGLILLFVPVCRMATKKALDILNLWKRATWIIGNGNNAIEAYKAIKSERNLGLQVVGFISTESKDNVGTSILGVPVIVHDKNWLDKIDKNTQFIVAVESSQSDIRNTWLRNFMVKGYRYISVIPTLRGMPLDSTDMSFIFSHEVMIFRVQQNLAKWSSRVIKRLFDIVGAISIIILISPLLIYIYKKVKEDGGAAIYGHERIGKNGQPFKCLKFRSMVTNSKEVLEELLKADPESKAEWDETFKLKNDPRITKIGHFLRKTSLDELPQLFNVLKGEMSLVGPRPIITDELVRYNEQVDYYLLSKPGMTGLWQVSGRSDVDYETRVYLDAWYVKNWSMWNDIAILFKTIAVVVKKDGAY</sequence>
<evidence type="ECO:0000256" key="6">
    <source>
        <dbReference type="ARBA" id="ARBA00022692"/>
    </source>
</evidence>
<dbReference type="Gene3D" id="3.40.50.720">
    <property type="entry name" value="NAD(P)-binding Rossmann-like Domain"/>
    <property type="match status" value="1"/>
</dbReference>
<feature type="transmembrane region" description="Helical" evidence="9">
    <location>
        <begin position="85"/>
        <end position="103"/>
    </location>
</feature>
<comment type="similarity">
    <text evidence="3">Belongs to the bacterial sugar transferase family.</text>
</comment>
<feature type="transmembrane region" description="Helical" evidence="9">
    <location>
        <begin position="279"/>
        <end position="300"/>
    </location>
</feature>
<feature type="domain" description="Bacterial sugar transferase" evidence="10">
    <location>
        <begin position="277"/>
        <end position="468"/>
    </location>
</feature>
<evidence type="ECO:0000313" key="11">
    <source>
        <dbReference type="EMBL" id="BAT24404.1"/>
    </source>
</evidence>
<dbReference type="NCBIfam" id="TIGR03022">
    <property type="entry name" value="WbaP_sugtrans"/>
    <property type="match status" value="1"/>
</dbReference>
<evidence type="ECO:0000256" key="3">
    <source>
        <dbReference type="ARBA" id="ARBA00006464"/>
    </source>
</evidence>
<keyword evidence="4" id="KW-1003">Cell membrane</keyword>
<dbReference type="EMBL" id="AB924611">
    <property type="protein sequence ID" value="BAT24404.1"/>
    <property type="molecule type" value="Genomic_DNA"/>
</dbReference>
<feature type="transmembrane region" description="Helical" evidence="9">
    <location>
        <begin position="47"/>
        <end position="65"/>
    </location>
</feature>
<dbReference type="PANTHER" id="PTHR30576:SF4">
    <property type="entry name" value="UNDECAPRENYL-PHOSPHATE GALACTOSE PHOSPHOTRANSFERASE"/>
    <property type="match status" value="1"/>
</dbReference>
<dbReference type="AlphaFoldDB" id="A0A0P0YST3"/>
<dbReference type="GO" id="GO:0005886">
    <property type="term" value="C:plasma membrane"/>
    <property type="evidence" value="ECO:0007669"/>
    <property type="project" value="UniProtKB-SubCell"/>
</dbReference>
<feature type="transmembrane region" description="Helical" evidence="9">
    <location>
        <begin position="109"/>
        <end position="130"/>
    </location>
</feature>
<reference evidence="11" key="1">
    <citation type="submission" date="2014-04" db="EMBL/GenBank/DDBJ databases">
        <authorList>
            <person name="Harrison E."/>
        </authorList>
    </citation>
    <scope>NUCLEOTIDE SEQUENCE</scope>
    <source>
        <strain evidence="11">708</strain>
    </source>
</reference>
<dbReference type="Pfam" id="PF13727">
    <property type="entry name" value="CoA_binding_3"/>
    <property type="match status" value="1"/>
</dbReference>
<evidence type="ECO:0000256" key="7">
    <source>
        <dbReference type="ARBA" id="ARBA00022989"/>
    </source>
</evidence>